<dbReference type="EMBL" id="VSSQ01025598">
    <property type="protein sequence ID" value="MPM73830.1"/>
    <property type="molecule type" value="Genomic_DNA"/>
</dbReference>
<dbReference type="AlphaFoldDB" id="A0A645CA76"/>
<evidence type="ECO:0000313" key="1">
    <source>
        <dbReference type="EMBL" id="MPM73830.1"/>
    </source>
</evidence>
<organism evidence="1">
    <name type="scientific">bioreactor metagenome</name>
    <dbReference type="NCBI Taxonomy" id="1076179"/>
    <lineage>
        <taxon>unclassified sequences</taxon>
        <taxon>metagenomes</taxon>
        <taxon>ecological metagenomes</taxon>
    </lineage>
</organism>
<accession>A0A645CA76</accession>
<sequence>MARQVEESVGSPGASRIAHILQPFEYCLGEGPRFEPLPVVGELDYGGAYLVPVGRFVGAVGPVVVGEGHPPVSVVPVHPGGGSPVYAETVVGHVLQGCGVPHLDGAGHGPFAPVGMGAVDFSVDDGGAVEVNDGPVLGSFPFLDELSGGLVVLGDDPVVYGIEVVFIHSDPLVRFRDVELRGLLEFGRSRQRSEQQYKPQRKQYCLFHFFFLPEPLMVFSDMVSPDRAVSQ</sequence>
<protein>
    <submittedName>
        <fullName evidence="1">Uncharacterized protein</fullName>
    </submittedName>
</protein>
<reference evidence="1" key="1">
    <citation type="submission" date="2019-08" db="EMBL/GenBank/DDBJ databases">
        <authorList>
            <person name="Kucharzyk K."/>
            <person name="Murdoch R.W."/>
            <person name="Higgins S."/>
            <person name="Loffler F."/>
        </authorList>
    </citation>
    <scope>NUCLEOTIDE SEQUENCE</scope>
</reference>
<name>A0A645CA76_9ZZZZ</name>
<gene>
    <name evidence="1" type="ORF">SDC9_120815</name>
</gene>
<proteinExistence type="predicted"/>
<comment type="caution">
    <text evidence="1">The sequence shown here is derived from an EMBL/GenBank/DDBJ whole genome shotgun (WGS) entry which is preliminary data.</text>
</comment>